<gene>
    <name evidence="4" type="ORF">KSF_066450</name>
</gene>
<dbReference type="InterPro" id="IPR019734">
    <property type="entry name" value="TPR_rpt"/>
</dbReference>
<accession>A0A8J3ITN2</accession>
<reference evidence="4" key="1">
    <citation type="submission" date="2020-10" db="EMBL/GenBank/DDBJ databases">
        <title>Taxonomic study of unclassified bacteria belonging to the class Ktedonobacteria.</title>
        <authorList>
            <person name="Yabe S."/>
            <person name="Wang C.M."/>
            <person name="Zheng Y."/>
            <person name="Sakai Y."/>
            <person name="Cavaletti L."/>
            <person name="Monciardini P."/>
            <person name="Donadio S."/>
        </authorList>
    </citation>
    <scope>NUCLEOTIDE SEQUENCE</scope>
    <source>
        <strain evidence="4">ID150040</strain>
    </source>
</reference>
<dbReference type="Proteomes" id="UP000597444">
    <property type="component" value="Unassembled WGS sequence"/>
</dbReference>
<keyword evidence="5" id="KW-1185">Reference proteome</keyword>
<name>A0A8J3ITN2_9CHLR</name>
<dbReference type="PROSITE" id="PS50005">
    <property type="entry name" value="TPR"/>
    <property type="match status" value="1"/>
</dbReference>
<evidence type="ECO:0000256" key="1">
    <source>
        <dbReference type="ARBA" id="ARBA00022737"/>
    </source>
</evidence>
<feature type="repeat" description="TPR" evidence="3">
    <location>
        <begin position="544"/>
        <end position="577"/>
    </location>
</feature>
<dbReference type="EMBL" id="BNJK01000001">
    <property type="protein sequence ID" value="GHO96597.1"/>
    <property type="molecule type" value="Genomic_DNA"/>
</dbReference>
<proteinExistence type="predicted"/>
<evidence type="ECO:0000313" key="5">
    <source>
        <dbReference type="Proteomes" id="UP000597444"/>
    </source>
</evidence>
<dbReference type="InterPro" id="IPR011990">
    <property type="entry name" value="TPR-like_helical_dom_sf"/>
</dbReference>
<dbReference type="SMART" id="SM00028">
    <property type="entry name" value="TPR"/>
    <property type="match status" value="5"/>
</dbReference>
<evidence type="ECO:0008006" key="6">
    <source>
        <dbReference type="Google" id="ProtNLM"/>
    </source>
</evidence>
<evidence type="ECO:0000256" key="3">
    <source>
        <dbReference type="PROSITE-ProRule" id="PRU00339"/>
    </source>
</evidence>
<dbReference type="PANTHER" id="PTHR45641">
    <property type="entry name" value="TETRATRICOPEPTIDE REPEAT PROTEIN (AFU_ORTHOLOGUE AFUA_6G03870)"/>
    <property type="match status" value="1"/>
</dbReference>
<sequence length="891" mass="103348">MQQTEQHFIGRSKELASFTDWLNGPTTPWILYIHDAAERQEKKGGIGKTWLLRRYQELAQQICGNIAIVAIDFFNLTNRDRIAIAKRSVEALQIAYPQWSATSFEKALHHTAEEHDTTSSDARDSLSAALVTDLQKLNALLAKNEKALLLFFDTYELVEQNPLIAVLGTRRNFPDSYEFPHTRVVIAGRNRINWSQPNWQGREQEVCELAIAPFSPEEMAQYLDAESLYSIPAQSKEAKILHHLTEGRPILIGLAIDVLNHRTITLPELVAVPQEEFEQYLVPQISKLENPLNWVLMFMAHVYHRFNLTILDWILQTEDLKDIVYHVQQEKLVADLPTLSFVRRSTSGDDFVLHDEMRRLVTKYCWGTHDPDHRYRQAISRAMIAYYKQQLKQQPSKPPLSQQEHQAYTIEMLYHLLFVDIQIGLEYFREQFDAVLNLWNSSFARLLLQEAQQFTEQMHSHQLFDLLLREARLLAAEENARAALEILQKVEHQADTKWLEEHRETLFSQIGQCYLQQSKLADAIDYYTRSRDIAHAHNDIEKYAYNVGQLGYIYRRQGELDKAIKHYQETIAVYKTIDRQRDYADVLNSMGNVYRFLGRTDEALRCCKIALRIRRQLLEAGQIGERPIGLSLATLGLIYMNAEDIVQAERYFQAAIDIYYRIDYKSGIAATLNRLGQVEIAKVDRQQAEIGHASLQHAQELFQRAEVVAYALDEEAYINSLNKQGRILARLGKRAESAELYRRGIEHARRIQDHYQEAEGLIDLCEALEYLEEHEASQQAWLEAKEIASREHYAFLLARGEEIQGDLYYIAGNYMKAYEYYAEYCYQAALYNELAYSKALRKLSDSLVALTSDQITPIVDALIPLWETKEKSKDYPQFVAACNEIKEFMFF</sequence>
<dbReference type="InterPro" id="IPR027417">
    <property type="entry name" value="P-loop_NTPase"/>
</dbReference>
<protein>
    <recommendedName>
        <fullName evidence="6">Tetratricopeptide repeat protein</fullName>
    </recommendedName>
</protein>
<evidence type="ECO:0000313" key="4">
    <source>
        <dbReference type="EMBL" id="GHO96597.1"/>
    </source>
</evidence>
<dbReference type="Gene3D" id="3.40.50.300">
    <property type="entry name" value="P-loop containing nucleotide triphosphate hydrolases"/>
    <property type="match status" value="1"/>
</dbReference>
<comment type="caution">
    <text evidence="4">The sequence shown here is derived from an EMBL/GenBank/DDBJ whole genome shotgun (WGS) entry which is preliminary data.</text>
</comment>
<dbReference type="Pfam" id="PF13424">
    <property type="entry name" value="TPR_12"/>
    <property type="match status" value="1"/>
</dbReference>
<organism evidence="4 5">
    <name type="scientific">Reticulibacter mediterranei</name>
    <dbReference type="NCBI Taxonomy" id="2778369"/>
    <lineage>
        <taxon>Bacteria</taxon>
        <taxon>Bacillati</taxon>
        <taxon>Chloroflexota</taxon>
        <taxon>Ktedonobacteria</taxon>
        <taxon>Ktedonobacterales</taxon>
        <taxon>Reticulibacteraceae</taxon>
        <taxon>Reticulibacter</taxon>
    </lineage>
</organism>
<keyword evidence="2 3" id="KW-0802">TPR repeat</keyword>
<keyword evidence="1" id="KW-0677">Repeat</keyword>
<evidence type="ECO:0000256" key="2">
    <source>
        <dbReference type="ARBA" id="ARBA00022803"/>
    </source>
</evidence>
<dbReference type="AlphaFoldDB" id="A0A8J3ITN2"/>
<dbReference type="RefSeq" id="WP_220207207.1">
    <property type="nucleotide sequence ID" value="NZ_BNJK01000001.1"/>
</dbReference>
<dbReference type="SUPFAM" id="SSF48452">
    <property type="entry name" value="TPR-like"/>
    <property type="match status" value="3"/>
</dbReference>
<dbReference type="Gene3D" id="1.25.40.10">
    <property type="entry name" value="Tetratricopeptide repeat domain"/>
    <property type="match status" value="2"/>
</dbReference>